<dbReference type="PANTHER" id="PTHR22936">
    <property type="entry name" value="RHOMBOID-RELATED"/>
    <property type="match status" value="1"/>
</dbReference>
<evidence type="ECO:0000313" key="10">
    <source>
        <dbReference type="EMBL" id="EFJ25538.1"/>
    </source>
</evidence>
<dbReference type="InterPro" id="IPR022764">
    <property type="entry name" value="Peptidase_S54_rhomboid_dom"/>
</dbReference>
<evidence type="ECO:0000256" key="6">
    <source>
        <dbReference type="ARBA" id="ARBA00022989"/>
    </source>
</evidence>
<keyword evidence="7 8" id="KW-0472">Membrane</keyword>
<feature type="transmembrane region" description="Helical" evidence="8">
    <location>
        <begin position="120"/>
        <end position="138"/>
    </location>
</feature>
<dbReference type="STRING" id="88036.D8RPT3"/>
<evidence type="ECO:0000259" key="9">
    <source>
        <dbReference type="Pfam" id="PF01694"/>
    </source>
</evidence>
<dbReference type="SUPFAM" id="SSF144091">
    <property type="entry name" value="Rhomboid-like"/>
    <property type="match status" value="1"/>
</dbReference>
<evidence type="ECO:0000256" key="4">
    <source>
        <dbReference type="ARBA" id="ARBA00022692"/>
    </source>
</evidence>
<dbReference type="Pfam" id="PF01694">
    <property type="entry name" value="Rhomboid"/>
    <property type="match status" value="1"/>
</dbReference>
<keyword evidence="5 8" id="KW-0378">Hydrolase</keyword>
<dbReference type="Proteomes" id="UP000001514">
    <property type="component" value="Unassembled WGS sequence"/>
</dbReference>
<dbReference type="EC" id="3.4.21.105" evidence="8"/>
<sequence>MRKRVVIVPIFVIANIVVFIITMYRNDCPAHQTEYRCILPGLKRFSFQPLSQNPLLGPSSNTLLRMGALESELVTSGREGWRLVSCIWLHAGVFHLLLNMLGLLTLGLQMEQEFGFLKLGFVYLIAGFGGSLLSALFLRLTISVGASGALFGLMGALLSELLINWSHHERSWFTLSQLVVLFIINLALGKMPHVDNYAHLGGCISGILLGFILLQRPPLTWPTQPHLPYQPPSRPWRIYSLPKYKFVIWVIALNLLVVLYVVALIMLFRGVDVRKKCKWCRQLLKQ</sequence>
<feature type="transmembrane region" description="Helical" evidence="8">
    <location>
        <begin position="6"/>
        <end position="24"/>
    </location>
</feature>
<accession>D8RPT3</accession>
<evidence type="ECO:0000256" key="8">
    <source>
        <dbReference type="RuleBase" id="RU362115"/>
    </source>
</evidence>
<dbReference type="GO" id="GO:0005737">
    <property type="term" value="C:cytoplasm"/>
    <property type="evidence" value="ECO:0007669"/>
    <property type="project" value="UniProtKB-ARBA"/>
</dbReference>
<dbReference type="InParanoid" id="D8RPT3"/>
<dbReference type="MEROPS" id="S54.A02"/>
<comment type="catalytic activity">
    <reaction evidence="1 8">
        <text>Cleaves type-1 transmembrane domains using a catalytic dyad composed of serine and histidine that are contributed by different transmembrane domains.</text>
        <dbReference type="EC" id="3.4.21.105"/>
    </reaction>
</comment>
<feature type="transmembrane region" description="Helical" evidence="8">
    <location>
        <begin position="196"/>
        <end position="214"/>
    </location>
</feature>
<dbReference type="InterPro" id="IPR002610">
    <property type="entry name" value="Peptidase_S54_rhomboid-like"/>
</dbReference>
<dbReference type="AlphaFoldDB" id="D8RPT3"/>
<evidence type="ECO:0000256" key="1">
    <source>
        <dbReference type="ARBA" id="ARBA00000156"/>
    </source>
</evidence>
<dbReference type="GO" id="GO:0006508">
    <property type="term" value="P:proteolysis"/>
    <property type="evidence" value="ECO:0007669"/>
    <property type="project" value="UniProtKB-KW"/>
</dbReference>
<evidence type="ECO:0000256" key="3">
    <source>
        <dbReference type="ARBA" id="ARBA00009045"/>
    </source>
</evidence>
<dbReference type="GO" id="GO:0016020">
    <property type="term" value="C:membrane"/>
    <property type="evidence" value="ECO:0007669"/>
    <property type="project" value="UniProtKB-SubCell"/>
</dbReference>
<evidence type="ECO:0000256" key="7">
    <source>
        <dbReference type="ARBA" id="ARBA00023136"/>
    </source>
</evidence>
<dbReference type="GO" id="GO:0012505">
    <property type="term" value="C:endomembrane system"/>
    <property type="evidence" value="ECO:0007669"/>
    <property type="project" value="UniProtKB-ARBA"/>
</dbReference>
<dbReference type="Gene3D" id="1.20.1540.10">
    <property type="entry name" value="Rhomboid-like"/>
    <property type="match status" value="1"/>
</dbReference>
<reference evidence="10" key="1">
    <citation type="journal article" date="2011" name="Science">
        <title>The Selaginella genome identifies genetic changes associated with the evolution of vascular plants.</title>
        <authorList>
            <person name="Banks J.A."/>
            <person name="Nishiyama T."/>
            <person name="Hasebe M."/>
            <person name="Bowman J.L."/>
            <person name="Gribskov M."/>
            <person name="dePamphilis C."/>
            <person name="Albert V.A."/>
            <person name="Aono N."/>
            <person name="Aoyama T."/>
            <person name="Ambrose B.A."/>
            <person name="Ashton N.W."/>
            <person name="Axtell M.J."/>
            <person name="Barker E."/>
            <person name="Barker M.S."/>
            <person name="Bennetzen J.L."/>
            <person name="Bonawitz N.D."/>
            <person name="Chapple C."/>
            <person name="Cheng C."/>
            <person name="Correa L.G."/>
            <person name="Dacre M."/>
            <person name="DeBarry J."/>
            <person name="Dreyer I."/>
            <person name="Elias M."/>
            <person name="Engstrom E.M."/>
            <person name="Estelle M."/>
            <person name="Feng L."/>
            <person name="Finet C."/>
            <person name="Floyd S.K."/>
            <person name="Frommer W.B."/>
            <person name="Fujita T."/>
            <person name="Gramzow L."/>
            <person name="Gutensohn M."/>
            <person name="Harholt J."/>
            <person name="Hattori M."/>
            <person name="Heyl A."/>
            <person name="Hirai T."/>
            <person name="Hiwatashi Y."/>
            <person name="Ishikawa M."/>
            <person name="Iwata M."/>
            <person name="Karol K.G."/>
            <person name="Koehler B."/>
            <person name="Kolukisaoglu U."/>
            <person name="Kubo M."/>
            <person name="Kurata T."/>
            <person name="Lalonde S."/>
            <person name="Li K."/>
            <person name="Li Y."/>
            <person name="Litt A."/>
            <person name="Lyons E."/>
            <person name="Manning G."/>
            <person name="Maruyama T."/>
            <person name="Michael T.P."/>
            <person name="Mikami K."/>
            <person name="Miyazaki S."/>
            <person name="Morinaga S."/>
            <person name="Murata T."/>
            <person name="Mueller-Roeber B."/>
            <person name="Nelson D.R."/>
            <person name="Obara M."/>
            <person name="Oguri Y."/>
            <person name="Olmstead R.G."/>
            <person name="Onodera N."/>
            <person name="Petersen B.L."/>
            <person name="Pils B."/>
            <person name="Prigge M."/>
            <person name="Rensing S.A."/>
            <person name="Riano-Pachon D.M."/>
            <person name="Roberts A.W."/>
            <person name="Sato Y."/>
            <person name="Scheller H.V."/>
            <person name="Schulz B."/>
            <person name="Schulz C."/>
            <person name="Shakirov E.V."/>
            <person name="Shibagaki N."/>
            <person name="Shinohara N."/>
            <person name="Shippen D.E."/>
            <person name="Soerensen I."/>
            <person name="Sotooka R."/>
            <person name="Sugimoto N."/>
            <person name="Sugita M."/>
            <person name="Sumikawa N."/>
            <person name="Tanurdzic M."/>
            <person name="Theissen G."/>
            <person name="Ulvskov P."/>
            <person name="Wakazuki S."/>
            <person name="Weng J.K."/>
            <person name="Willats W.W."/>
            <person name="Wipf D."/>
            <person name="Wolf P.G."/>
            <person name="Yang L."/>
            <person name="Zimmer A.D."/>
            <person name="Zhu Q."/>
            <person name="Mitros T."/>
            <person name="Hellsten U."/>
            <person name="Loque D."/>
            <person name="Otillar R."/>
            <person name="Salamov A."/>
            <person name="Schmutz J."/>
            <person name="Shapiro H."/>
            <person name="Lindquist E."/>
            <person name="Lucas S."/>
            <person name="Rokhsar D."/>
            <person name="Grigoriev I.V."/>
        </authorList>
    </citation>
    <scope>NUCLEOTIDE SEQUENCE [LARGE SCALE GENOMIC DNA]</scope>
</reference>
<dbReference type="GO" id="GO:0004252">
    <property type="term" value="F:serine-type endopeptidase activity"/>
    <property type="evidence" value="ECO:0007669"/>
    <property type="project" value="InterPro"/>
</dbReference>
<dbReference type="PANTHER" id="PTHR22936:SF77">
    <property type="entry name" value="RHOMBOID-LIKE PROTEIN 1"/>
    <property type="match status" value="1"/>
</dbReference>
<name>D8RPT3_SELML</name>
<keyword evidence="8" id="KW-0720">Serine protease</keyword>
<dbReference type="HOGENOM" id="CLU_011531_0_0_1"/>
<feature type="domain" description="Peptidase S54 rhomboid" evidence="9">
    <location>
        <begin position="78"/>
        <end position="215"/>
    </location>
</feature>
<dbReference type="Gramene" id="EFJ25538">
    <property type="protein sequence ID" value="EFJ25538"/>
    <property type="gene ID" value="SELMODRAFT_98870"/>
</dbReference>
<keyword evidence="11" id="KW-1185">Reference proteome</keyword>
<comment type="caution">
    <text evidence="8">Lacks conserved residue(s) required for the propagation of feature annotation.</text>
</comment>
<feature type="transmembrane region" description="Helical" evidence="8">
    <location>
        <begin position="246"/>
        <end position="268"/>
    </location>
</feature>
<dbReference type="EMBL" id="GL377586">
    <property type="protein sequence ID" value="EFJ25538.1"/>
    <property type="molecule type" value="Genomic_DNA"/>
</dbReference>
<dbReference type="eggNOG" id="KOG2289">
    <property type="taxonomic scope" value="Eukaryota"/>
</dbReference>
<proteinExistence type="inferred from homology"/>
<dbReference type="KEGG" id="smo:SELMODRAFT_98870"/>
<evidence type="ECO:0000256" key="2">
    <source>
        <dbReference type="ARBA" id="ARBA00004141"/>
    </source>
</evidence>
<organism evidence="11">
    <name type="scientific">Selaginella moellendorffii</name>
    <name type="common">Spikemoss</name>
    <dbReference type="NCBI Taxonomy" id="88036"/>
    <lineage>
        <taxon>Eukaryota</taxon>
        <taxon>Viridiplantae</taxon>
        <taxon>Streptophyta</taxon>
        <taxon>Embryophyta</taxon>
        <taxon>Tracheophyta</taxon>
        <taxon>Lycopodiopsida</taxon>
        <taxon>Selaginellales</taxon>
        <taxon>Selaginellaceae</taxon>
        <taxon>Selaginella</taxon>
    </lineage>
</organism>
<dbReference type="OMA" id="WSHHERS"/>
<keyword evidence="6 8" id="KW-1133">Transmembrane helix</keyword>
<comment type="function">
    <text evidence="8">Serine protease involved in intramembrane proteolysis.</text>
</comment>
<dbReference type="FunFam" id="1.20.1540.10:FF:000019">
    <property type="entry name" value="RHOMBOID-like protein"/>
    <property type="match status" value="1"/>
</dbReference>
<protein>
    <recommendedName>
        <fullName evidence="8">RHOMBOID-like protein</fullName>
        <ecNumber evidence="8">3.4.21.105</ecNumber>
    </recommendedName>
</protein>
<feature type="transmembrane region" description="Helical" evidence="8">
    <location>
        <begin position="87"/>
        <end position="108"/>
    </location>
</feature>
<dbReference type="InterPro" id="IPR035952">
    <property type="entry name" value="Rhomboid-like_sf"/>
</dbReference>
<evidence type="ECO:0000313" key="11">
    <source>
        <dbReference type="Proteomes" id="UP000001514"/>
    </source>
</evidence>
<evidence type="ECO:0000256" key="5">
    <source>
        <dbReference type="ARBA" id="ARBA00022801"/>
    </source>
</evidence>
<feature type="transmembrane region" description="Helical" evidence="8">
    <location>
        <begin position="171"/>
        <end position="189"/>
    </location>
</feature>
<comment type="subcellular location">
    <subcellularLocation>
        <location evidence="2 8">Membrane</location>
        <topology evidence="2 8">Multi-pass membrane protein</topology>
    </subcellularLocation>
</comment>
<keyword evidence="4 8" id="KW-0812">Transmembrane</keyword>
<gene>
    <name evidence="10" type="ORF">SELMODRAFT_98870</name>
</gene>
<comment type="similarity">
    <text evidence="3 8">Belongs to the peptidase S54 family.</text>
</comment>
<keyword evidence="8" id="KW-0645">Protease</keyword>